<dbReference type="Proteomes" id="UP000275846">
    <property type="component" value="Unassembled WGS sequence"/>
</dbReference>
<accession>A0A183SWK2</accession>
<dbReference type="WBParaSite" id="SSLN_0000893501-mRNA-1">
    <property type="protein sequence ID" value="SSLN_0000893501-mRNA-1"/>
    <property type="gene ID" value="SSLN_0000893501"/>
</dbReference>
<dbReference type="STRING" id="70667.A0A183SWK2"/>
<dbReference type="EMBL" id="UYSU01034743">
    <property type="protein sequence ID" value="VDL94985.1"/>
    <property type="molecule type" value="Genomic_DNA"/>
</dbReference>
<evidence type="ECO:0000313" key="2">
    <source>
        <dbReference type="Proteomes" id="UP000275846"/>
    </source>
</evidence>
<reference evidence="3" key="1">
    <citation type="submission" date="2016-06" db="UniProtKB">
        <authorList>
            <consortium name="WormBaseParasite"/>
        </authorList>
    </citation>
    <scope>IDENTIFICATION</scope>
</reference>
<organism evidence="3">
    <name type="scientific">Schistocephalus solidus</name>
    <name type="common">Tapeworm</name>
    <dbReference type="NCBI Taxonomy" id="70667"/>
    <lineage>
        <taxon>Eukaryota</taxon>
        <taxon>Metazoa</taxon>
        <taxon>Spiralia</taxon>
        <taxon>Lophotrochozoa</taxon>
        <taxon>Platyhelminthes</taxon>
        <taxon>Cestoda</taxon>
        <taxon>Eucestoda</taxon>
        <taxon>Diphyllobothriidea</taxon>
        <taxon>Diphyllobothriidae</taxon>
        <taxon>Schistocephalus</taxon>
    </lineage>
</organism>
<name>A0A183SWK2_SCHSO</name>
<sequence>MAAAGTASKIQEELMDPEVRNRRLEIARTENQRFISESIIAIRKGNLPGMFSRRRLQKLLEEEIYRNMALALAFDNFASILQKQDDEESVVEEVVSLSPTFTGVQCTAS</sequence>
<evidence type="ECO:0000313" key="3">
    <source>
        <dbReference type="WBParaSite" id="SSLN_0000893501-mRNA-1"/>
    </source>
</evidence>
<dbReference type="OrthoDB" id="10468204at2759"/>
<evidence type="ECO:0000313" key="1">
    <source>
        <dbReference type="EMBL" id="VDL94985.1"/>
    </source>
</evidence>
<reference evidence="1 2" key="2">
    <citation type="submission" date="2018-11" db="EMBL/GenBank/DDBJ databases">
        <authorList>
            <consortium name="Pathogen Informatics"/>
        </authorList>
    </citation>
    <scope>NUCLEOTIDE SEQUENCE [LARGE SCALE GENOMIC DNA]</scope>
    <source>
        <strain evidence="1 2">NST_G2</strain>
    </source>
</reference>
<dbReference type="AlphaFoldDB" id="A0A183SWK2"/>
<proteinExistence type="predicted"/>
<gene>
    <name evidence="1" type="ORF">SSLN_LOCUS8600</name>
</gene>
<protein>
    <submittedName>
        <fullName evidence="3">Programmed cell death protein 5</fullName>
    </submittedName>
</protein>
<keyword evidence="2" id="KW-1185">Reference proteome</keyword>